<sequence>MMKESDPPNEQPESVAFRKNLEKLKLDLGSINQGIRTYIMGQRIDVPRGPPRYLIGDEDDDKTEVGDPVFDGDEDDDSQSLIQCTFCDFMIDFSAVCNCLEGYDPDNMLCPVCDEKLGDEAIRVIWNSISQKRTWKSDTSSVSSVDSLDLDEKLPVRGTKHEPVPDPLLSLGNVSVPKSGGIHTSEGSSCKASDITKAEGAVTDSSPDSGDEKDAEERRLTATFVQELVLSTLI</sequence>
<dbReference type="EMBL" id="CM003605">
    <property type="protein sequence ID" value="KYP69640.1"/>
    <property type="molecule type" value="Genomic_DNA"/>
</dbReference>
<dbReference type="OMA" id="FRASTIH"/>
<gene>
    <name evidence="2" type="ORF">KK1_008840</name>
</gene>
<evidence type="ECO:0000313" key="2">
    <source>
        <dbReference type="EMBL" id="KYP69640.1"/>
    </source>
</evidence>
<dbReference type="AlphaFoldDB" id="A0A151TRJ0"/>
<keyword evidence="3" id="KW-1185">Reference proteome</keyword>
<name>A0A151TRJ0_CAJCA</name>
<protein>
    <submittedName>
        <fullName evidence="2">Uncharacterized protein</fullName>
    </submittedName>
</protein>
<proteinExistence type="predicted"/>
<accession>A0A151TRJ0</accession>
<organism evidence="2 3">
    <name type="scientific">Cajanus cajan</name>
    <name type="common">Pigeon pea</name>
    <name type="synonym">Cajanus indicus</name>
    <dbReference type="NCBI Taxonomy" id="3821"/>
    <lineage>
        <taxon>Eukaryota</taxon>
        <taxon>Viridiplantae</taxon>
        <taxon>Streptophyta</taxon>
        <taxon>Embryophyta</taxon>
        <taxon>Tracheophyta</taxon>
        <taxon>Spermatophyta</taxon>
        <taxon>Magnoliopsida</taxon>
        <taxon>eudicotyledons</taxon>
        <taxon>Gunneridae</taxon>
        <taxon>Pentapetalae</taxon>
        <taxon>rosids</taxon>
        <taxon>fabids</taxon>
        <taxon>Fabales</taxon>
        <taxon>Fabaceae</taxon>
        <taxon>Papilionoideae</taxon>
        <taxon>50 kb inversion clade</taxon>
        <taxon>NPAAA clade</taxon>
        <taxon>indigoferoid/millettioid clade</taxon>
        <taxon>Phaseoleae</taxon>
        <taxon>Cajanus</taxon>
    </lineage>
</organism>
<dbReference type="Gramene" id="C.cajan_08588.t">
    <property type="protein sequence ID" value="C.cajan_08588.t"/>
    <property type="gene ID" value="C.cajan_08588"/>
</dbReference>
<dbReference type="InterPro" id="IPR033347">
    <property type="entry name" value="Di19"/>
</dbReference>
<feature type="region of interest" description="Disordered" evidence="1">
    <location>
        <begin position="49"/>
        <end position="76"/>
    </location>
</feature>
<dbReference type="Proteomes" id="UP000075243">
    <property type="component" value="Chromosome 3"/>
</dbReference>
<feature type="region of interest" description="Disordered" evidence="1">
    <location>
        <begin position="179"/>
        <end position="218"/>
    </location>
</feature>
<dbReference type="PANTHER" id="PTHR31875">
    <property type="entry name" value="PROTEIN DEHYDRATION-INDUCED 19"/>
    <property type="match status" value="1"/>
</dbReference>
<evidence type="ECO:0000256" key="1">
    <source>
        <dbReference type="SAM" id="MobiDB-lite"/>
    </source>
</evidence>
<dbReference type="PANTHER" id="PTHR31875:SF24">
    <property type="entry name" value="PROTEIN DEHYDRATION-INDUCED 19 HOMOLOG 5"/>
    <property type="match status" value="1"/>
</dbReference>
<reference evidence="2 3" key="1">
    <citation type="journal article" date="2012" name="Nat. Biotechnol.">
        <title>Draft genome sequence of pigeonpea (Cajanus cajan), an orphan legume crop of resource-poor farmers.</title>
        <authorList>
            <person name="Varshney R.K."/>
            <person name="Chen W."/>
            <person name="Li Y."/>
            <person name="Bharti A.K."/>
            <person name="Saxena R.K."/>
            <person name="Schlueter J.A."/>
            <person name="Donoghue M.T."/>
            <person name="Azam S."/>
            <person name="Fan G."/>
            <person name="Whaley A.M."/>
            <person name="Farmer A.D."/>
            <person name="Sheridan J."/>
            <person name="Iwata A."/>
            <person name="Tuteja R."/>
            <person name="Penmetsa R.V."/>
            <person name="Wu W."/>
            <person name="Upadhyaya H.D."/>
            <person name="Yang S.P."/>
            <person name="Shah T."/>
            <person name="Saxena K.B."/>
            <person name="Michael T."/>
            <person name="McCombie W.R."/>
            <person name="Yang B."/>
            <person name="Zhang G."/>
            <person name="Yang H."/>
            <person name="Wang J."/>
            <person name="Spillane C."/>
            <person name="Cook D.R."/>
            <person name="May G.D."/>
            <person name="Xu X."/>
            <person name="Jackson S.A."/>
        </authorList>
    </citation>
    <scope>NUCLEOTIDE SEQUENCE [LARGE SCALE GENOMIC DNA]</scope>
    <source>
        <strain evidence="3">cv. Asha</strain>
    </source>
</reference>
<evidence type="ECO:0000313" key="3">
    <source>
        <dbReference type="Proteomes" id="UP000075243"/>
    </source>
</evidence>